<evidence type="ECO:0000256" key="2">
    <source>
        <dbReference type="ARBA" id="ARBA00023125"/>
    </source>
</evidence>
<dbReference type="Proteomes" id="UP001597106">
    <property type="component" value="Unassembled WGS sequence"/>
</dbReference>
<evidence type="ECO:0000313" key="7">
    <source>
        <dbReference type="Proteomes" id="UP001597106"/>
    </source>
</evidence>
<dbReference type="PANTHER" id="PTHR33204">
    <property type="entry name" value="TRANSCRIPTIONAL REGULATOR, MARR FAMILY"/>
    <property type="match status" value="1"/>
</dbReference>
<dbReference type="Pfam" id="PF01638">
    <property type="entry name" value="HxlR"/>
    <property type="match status" value="1"/>
</dbReference>
<dbReference type="EMBL" id="JBHTJW010000002">
    <property type="protein sequence ID" value="MFD0930077.1"/>
    <property type="molecule type" value="Genomic_DNA"/>
</dbReference>
<keyword evidence="1" id="KW-0805">Transcription regulation</keyword>
<feature type="region of interest" description="Disordered" evidence="4">
    <location>
        <begin position="127"/>
        <end position="147"/>
    </location>
</feature>
<accession>A0ABW3GHI3</accession>
<evidence type="ECO:0000256" key="1">
    <source>
        <dbReference type="ARBA" id="ARBA00023015"/>
    </source>
</evidence>
<proteinExistence type="predicted"/>
<keyword evidence="7" id="KW-1185">Reference proteome</keyword>
<dbReference type="InterPro" id="IPR036390">
    <property type="entry name" value="WH_DNA-bd_sf"/>
</dbReference>
<dbReference type="InterPro" id="IPR002577">
    <property type="entry name" value="HTH_HxlR"/>
</dbReference>
<organism evidence="6 7">
    <name type="scientific">Methylophilus glucosoxydans</name>
    <dbReference type="NCBI Taxonomy" id="752553"/>
    <lineage>
        <taxon>Bacteria</taxon>
        <taxon>Pseudomonadati</taxon>
        <taxon>Pseudomonadota</taxon>
        <taxon>Betaproteobacteria</taxon>
        <taxon>Nitrosomonadales</taxon>
        <taxon>Methylophilaceae</taxon>
        <taxon>Methylophilus</taxon>
    </lineage>
</organism>
<dbReference type="PANTHER" id="PTHR33204:SF37">
    <property type="entry name" value="HTH-TYPE TRANSCRIPTIONAL REGULATOR YODB"/>
    <property type="match status" value="1"/>
</dbReference>
<name>A0ABW3GHI3_9PROT</name>
<comment type="caution">
    <text evidence="6">The sequence shown here is derived from an EMBL/GenBank/DDBJ whole genome shotgun (WGS) entry which is preliminary data.</text>
</comment>
<dbReference type="SUPFAM" id="SSF46785">
    <property type="entry name" value="Winged helix' DNA-binding domain"/>
    <property type="match status" value="1"/>
</dbReference>
<dbReference type="RefSeq" id="WP_379076102.1">
    <property type="nucleotide sequence ID" value="NZ_JBHTJW010000002.1"/>
</dbReference>
<evidence type="ECO:0000256" key="3">
    <source>
        <dbReference type="ARBA" id="ARBA00023163"/>
    </source>
</evidence>
<keyword evidence="3" id="KW-0804">Transcription</keyword>
<sequence>MLEQIEQPLQIVSSWNAYQAACPTRLMLNRIADKWTVLVLGLLENETKRFSTLQREIGGISQKMLTQTLRGLERDGLIARTVYPEVPPRVEYKITPLGNTLVGLLAALRDWSETHMDEVLQAQRDYDQAQQAASNPEAASGVRVVRF</sequence>
<dbReference type="InterPro" id="IPR036388">
    <property type="entry name" value="WH-like_DNA-bd_sf"/>
</dbReference>
<evidence type="ECO:0000256" key="4">
    <source>
        <dbReference type="SAM" id="MobiDB-lite"/>
    </source>
</evidence>
<reference evidence="7" key="1">
    <citation type="journal article" date="2019" name="Int. J. Syst. Evol. Microbiol.">
        <title>The Global Catalogue of Microorganisms (GCM) 10K type strain sequencing project: providing services to taxonomists for standard genome sequencing and annotation.</title>
        <authorList>
            <consortium name="The Broad Institute Genomics Platform"/>
            <consortium name="The Broad Institute Genome Sequencing Center for Infectious Disease"/>
            <person name="Wu L."/>
            <person name="Ma J."/>
        </authorList>
    </citation>
    <scope>NUCLEOTIDE SEQUENCE [LARGE SCALE GENOMIC DNA]</scope>
    <source>
        <strain evidence="7">CCUG 59685</strain>
    </source>
</reference>
<feature type="domain" description="HTH hxlR-type" evidence="5">
    <location>
        <begin position="22"/>
        <end position="120"/>
    </location>
</feature>
<evidence type="ECO:0000313" key="6">
    <source>
        <dbReference type="EMBL" id="MFD0930077.1"/>
    </source>
</evidence>
<keyword evidence="2" id="KW-0238">DNA-binding</keyword>
<dbReference type="PROSITE" id="PS51118">
    <property type="entry name" value="HTH_HXLR"/>
    <property type="match status" value="1"/>
</dbReference>
<gene>
    <name evidence="6" type="ORF">ACFQ1T_09835</name>
</gene>
<evidence type="ECO:0000259" key="5">
    <source>
        <dbReference type="PROSITE" id="PS51118"/>
    </source>
</evidence>
<protein>
    <submittedName>
        <fullName evidence="6">Winged helix-turn-helix transcriptional regulator</fullName>
    </submittedName>
</protein>
<dbReference type="Gene3D" id="1.10.10.10">
    <property type="entry name" value="Winged helix-like DNA-binding domain superfamily/Winged helix DNA-binding domain"/>
    <property type="match status" value="1"/>
</dbReference>